<dbReference type="PANTHER" id="PTHR45138">
    <property type="entry name" value="REGULATORY COMPONENTS OF SENSORY TRANSDUCTION SYSTEM"/>
    <property type="match status" value="1"/>
</dbReference>
<protein>
    <recommendedName>
        <fullName evidence="1">diguanylate cyclase</fullName>
        <ecNumber evidence="1">2.7.7.65</ecNumber>
    </recommendedName>
</protein>
<feature type="transmembrane region" description="Helical" evidence="3">
    <location>
        <begin position="40"/>
        <end position="59"/>
    </location>
</feature>
<dbReference type="EC" id="2.7.7.65" evidence="1"/>
<feature type="transmembrane region" description="Helical" evidence="3">
    <location>
        <begin position="291"/>
        <end position="310"/>
    </location>
</feature>
<dbReference type="InParanoid" id="C1F0V7"/>
<feature type="transmembrane region" description="Helical" evidence="3">
    <location>
        <begin position="230"/>
        <end position="248"/>
    </location>
</feature>
<comment type="catalytic activity">
    <reaction evidence="2">
        <text>2 GTP = 3',3'-c-di-GMP + 2 diphosphate</text>
        <dbReference type="Rhea" id="RHEA:24898"/>
        <dbReference type="ChEBI" id="CHEBI:33019"/>
        <dbReference type="ChEBI" id="CHEBI:37565"/>
        <dbReference type="ChEBI" id="CHEBI:58805"/>
        <dbReference type="EC" id="2.7.7.65"/>
    </reaction>
</comment>
<feature type="transmembrane region" description="Helical" evidence="3">
    <location>
        <begin position="130"/>
        <end position="147"/>
    </location>
</feature>
<evidence type="ECO:0000256" key="3">
    <source>
        <dbReference type="SAM" id="Phobius"/>
    </source>
</evidence>
<evidence type="ECO:0000256" key="2">
    <source>
        <dbReference type="ARBA" id="ARBA00034247"/>
    </source>
</evidence>
<evidence type="ECO:0000313" key="6">
    <source>
        <dbReference type="Proteomes" id="UP000002207"/>
    </source>
</evidence>
<dbReference type="Pfam" id="PF00990">
    <property type="entry name" value="GGDEF"/>
    <property type="match status" value="1"/>
</dbReference>
<dbReference type="FunFam" id="3.30.70.270:FF:000001">
    <property type="entry name" value="Diguanylate cyclase domain protein"/>
    <property type="match status" value="1"/>
</dbReference>
<dbReference type="GO" id="GO:0052621">
    <property type="term" value="F:diguanylate cyclase activity"/>
    <property type="evidence" value="ECO:0007669"/>
    <property type="project" value="UniProtKB-EC"/>
</dbReference>
<dbReference type="InterPro" id="IPR000160">
    <property type="entry name" value="GGDEF_dom"/>
</dbReference>
<dbReference type="HOGENOM" id="CLU_000445_11_29_0"/>
<keyword evidence="3" id="KW-0472">Membrane</keyword>
<dbReference type="SMART" id="SM00267">
    <property type="entry name" value="GGDEF"/>
    <property type="match status" value="1"/>
</dbReference>
<proteinExistence type="predicted"/>
<dbReference type="GO" id="GO:0043709">
    <property type="term" value="P:cell adhesion involved in single-species biofilm formation"/>
    <property type="evidence" value="ECO:0007669"/>
    <property type="project" value="TreeGrafter"/>
</dbReference>
<feature type="transmembrane region" description="Helical" evidence="3">
    <location>
        <begin position="167"/>
        <end position="186"/>
    </location>
</feature>
<reference evidence="5 6" key="1">
    <citation type="journal article" date="2009" name="Appl. Environ. Microbiol.">
        <title>Three genomes from the phylum Acidobacteria provide insight into the lifestyles of these microorganisms in soils.</title>
        <authorList>
            <person name="Ward N.L."/>
            <person name="Challacombe J.F."/>
            <person name="Janssen P.H."/>
            <person name="Henrissat B."/>
            <person name="Coutinho P.M."/>
            <person name="Wu M."/>
            <person name="Xie G."/>
            <person name="Haft D.H."/>
            <person name="Sait M."/>
            <person name="Badger J."/>
            <person name="Barabote R.D."/>
            <person name="Bradley B."/>
            <person name="Brettin T.S."/>
            <person name="Brinkac L.M."/>
            <person name="Bruce D."/>
            <person name="Creasy T."/>
            <person name="Daugherty S.C."/>
            <person name="Davidsen T.M."/>
            <person name="DeBoy R.T."/>
            <person name="Detter J.C."/>
            <person name="Dodson R.J."/>
            <person name="Durkin A.S."/>
            <person name="Ganapathy A."/>
            <person name="Gwinn-Giglio M."/>
            <person name="Han C.S."/>
            <person name="Khouri H."/>
            <person name="Kiss H."/>
            <person name="Kothari S.P."/>
            <person name="Madupu R."/>
            <person name="Nelson K.E."/>
            <person name="Nelson W.C."/>
            <person name="Paulsen I."/>
            <person name="Penn K."/>
            <person name="Ren Q."/>
            <person name="Rosovitz M.J."/>
            <person name="Selengut J.D."/>
            <person name="Shrivastava S."/>
            <person name="Sullivan S.A."/>
            <person name="Tapia R."/>
            <person name="Thompson L.S."/>
            <person name="Watkins K.L."/>
            <person name="Yang Q."/>
            <person name="Yu C."/>
            <person name="Zafar N."/>
            <person name="Zhou L."/>
            <person name="Kuske C.R."/>
        </authorList>
    </citation>
    <scope>NUCLEOTIDE SEQUENCE [LARGE SCALE GENOMIC DNA]</scope>
    <source>
        <strain evidence="6">ATCC 51196 / DSM 11244 / BCRC 80197 / JCM 7670 / NBRC 15755 / NCIMB 13165 / 161</strain>
    </source>
</reference>
<accession>C1F0V7</accession>
<name>C1F0V7_ACIC5</name>
<dbReference type="NCBIfam" id="TIGR00254">
    <property type="entry name" value="GGDEF"/>
    <property type="match status" value="1"/>
</dbReference>
<dbReference type="eggNOG" id="COG3706">
    <property type="taxonomic scope" value="Bacteria"/>
</dbReference>
<sequence>MQTSARFAMKRELRPWAAAGLLLLLHAVLLQWRDSRVAASDLVLLACAILACAGCIWRASRMRWNAVALQWWLAGGGIALWAVGQAVYTYFDVRHFPETTALSSDLYFFLFGVPFLLAICSVEGQQHTKALLLIDSLQAIIVCWLVQAELFPANEAMRAISVAHVSTAYNLENLVLTGAVGLRLLAGAKGEQRHFYRLVFVFLALYTTVAFPLNYLNFEKGLPTGTYFDLLWDLPFLLFATLSLASNVRKDSSSSVVISRFQQVLVHSMPVLITAVVLVMGTILVRNYFEAGLISVLIGLAGYSIRNTLLEMRYVDTQTRLSQSETALQQAMQRFQELSYIDPLTKVANRRQFEETMTTEWYRAMRRTAPLSLLMLDLDHFKLLNDTYGHLRGDDCLMISAQTLSSRLKRAGELLARYGGEEFAAVLPDVKLEDAMQVAETLRSAIESMDIANSQSPNGGRLTISVGVAVCYPTANLSIEQLVDTADQALYAAKQAGRNRVHSASLVDPRVQSIVQQINEAAIEIEQDPQND</sequence>
<feature type="transmembrane region" description="Helical" evidence="3">
    <location>
        <begin position="71"/>
        <end position="91"/>
    </location>
</feature>
<gene>
    <name evidence="5" type="ordered locus">ACP_0456</name>
</gene>
<evidence type="ECO:0000313" key="5">
    <source>
        <dbReference type="EMBL" id="ACO33310.1"/>
    </source>
</evidence>
<evidence type="ECO:0000259" key="4">
    <source>
        <dbReference type="PROSITE" id="PS50887"/>
    </source>
</evidence>
<keyword evidence="3" id="KW-0812">Transmembrane</keyword>
<feature type="domain" description="GGDEF" evidence="4">
    <location>
        <begin position="369"/>
        <end position="506"/>
    </location>
</feature>
<dbReference type="GO" id="GO:1902201">
    <property type="term" value="P:negative regulation of bacterial-type flagellum-dependent cell motility"/>
    <property type="evidence" value="ECO:0007669"/>
    <property type="project" value="TreeGrafter"/>
</dbReference>
<dbReference type="Gene3D" id="3.30.70.270">
    <property type="match status" value="1"/>
</dbReference>
<dbReference type="Proteomes" id="UP000002207">
    <property type="component" value="Chromosome"/>
</dbReference>
<dbReference type="AlphaFoldDB" id="C1F0V7"/>
<dbReference type="SUPFAM" id="SSF55073">
    <property type="entry name" value="Nucleotide cyclase"/>
    <property type="match status" value="1"/>
</dbReference>
<dbReference type="CDD" id="cd01949">
    <property type="entry name" value="GGDEF"/>
    <property type="match status" value="1"/>
</dbReference>
<organism evidence="5 6">
    <name type="scientific">Acidobacterium capsulatum (strain ATCC 51196 / DSM 11244 / BCRC 80197 / JCM 7670 / NBRC 15755 / NCIMB 13165 / 161)</name>
    <dbReference type="NCBI Taxonomy" id="240015"/>
    <lineage>
        <taxon>Bacteria</taxon>
        <taxon>Pseudomonadati</taxon>
        <taxon>Acidobacteriota</taxon>
        <taxon>Terriglobia</taxon>
        <taxon>Terriglobales</taxon>
        <taxon>Acidobacteriaceae</taxon>
        <taxon>Acidobacterium</taxon>
    </lineage>
</organism>
<dbReference type="InterPro" id="IPR029787">
    <property type="entry name" value="Nucleotide_cyclase"/>
</dbReference>
<dbReference type="PANTHER" id="PTHR45138:SF9">
    <property type="entry name" value="DIGUANYLATE CYCLASE DGCM-RELATED"/>
    <property type="match status" value="1"/>
</dbReference>
<feature type="transmembrane region" description="Helical" evidence="3">
    <location>
        <begin position="198"/>
        <end position="218"/>
    </location>
</feature>
<feature type="transmembrane region" description="Helical" evidence="3">
    <location>
        <begin position="264"/>
        <end position="285"/>
    </location>
</feature>
<keyword evidence="3" id="KW-1133">Transmembrane helix</keyword>
<dbReference type="EMBL" id="CP001472">
    <property type="protein sequence ID" value="ACO33310.1"/>
    <property type="molecule type" value="Genomic_DNA"/>
</dbReference>
<dbReference type="STRING" id="240015.ACP_0456"/>
<dbReference type="PROSITE" id="PS50887">
    <property type="entry name" value="GGDEF"/>
    <property type="match status" value="1"/>
</dbReference>
<dbReference type="InterPro" id="IPR043128">
    <property type="entry name" value="Rev_trsase/Diguanyl_cyclase"/>
</dbReference>
<keyword evidence="6" id="KW-1185">Reference proteome</keyword>
<feature type="transmembrane region" description="Helical" evidence="3">
    <location>
        <begin position="106"/>
        <end position="123"/>
    </location>
</feature>
<dbReference type="InterPro" id="IPR050469">
    <property type="entry name" value="Diguanylate_Cyclase"/>
</dbReference>
<evidence type="ECO:0000256" key="1">
    <source>
        <dbReference type="ARBA" id="ARBA00012528"/>
    </source>
</evidence>
<dbReference type="GO" id="GO:0005886">
    <property type="term" value="C:plasma membrane"/>
    <property type="evidence" value="ECO:0007669"/>
    <property type="project" value="TreeGrafter"/>
</dbReference>
<dbReference type="KEGG" id="aca:ACP_0456"/>